<dbReference type="CTD" id="137492"/>
<dbReference type="GO" id="GO:0031902">
    <property type="term" value="C:late endosome membrane"/>
    <property type="evidence" value="ECO:0007669"/>
    <property type="project" value="UniProtKB-SubCell"/>
</dbReference>
<keyword evidence="9" id="KW-1185">Reference proteome</keyword>
<evidence type="ECO:0000256" key="6">
    <source>
        <dbReference type="ARBA" id="ARBA00025010"/>
    </source>
</evidence>
<accession>A0AAJ7U5V0</accession>
<proteinExistence type="inferred from homology"/>
<feature type="domain" description="VPS37 C-terminal" evidence="8">
    <location>
        <begin position="243"/>
        <end position="322"/>
    </location>
</feature>
<organism evidence="9 10">
    <name type="scientific">Petromyzon marinus</name>
    <name type="common">Sea lamprey</name>
    <dbReference type="NCBI Taxonomy" id="7757"/>
    <lineage>
        <taxon>Eukaryota</taxon>
        <taxon>Metazoa</taxon>
        <taxon>Chordata</taxon>
        <taxon>Craniata</taxon>
        <taxon>Vertebrata</taxon>
        <taxon>Cyclostomata</taxon>
        <taxon>Hyperoartia</taxon>
        <taxon>Petromyzontiformes</taxon>
        <taxon>Petromyzontidae</taxon>
        <taxon>Petromyzon</taxon>
    </lineage>
</organism>
<dbReference type="Pfam" id="PF07200">
    <property type="entry name" value="Mod_r"/>
    <property type="match status" value="1"/>
</dbReference>
<dbReference type="GO" id="GO:0006612">
    <property type="term" value="P:protein targeting to membrane"/>
    <property type="evidence" value="ECO:0007669"/>
    <property type="project" value="TreeGrafter"/>
</dbReference>
<dbReference type="CDD" id="cd11685">
    <property type="entry name" value="UEV_TSG101-like"/>
    <property type="match status" value="1"/>
</dbReference>
<comment type="similarity">
    <text evidence="2">Belongs to the VPS37 family.</text>
</comment>
<dbReference type="AlphaFoldDB" id="A0AAJ7U5V0"/>
<sequence>MSWWARRQEPAAAAPSVLQSHRQLQIQSLQAAIPGTVEMQKDIVYNVPAVIDNQTLTINVFLPPQFPQDRPVVHVMPYVRHPWLNEKCQVIGSPAINGFVIQSDLGKAVVSVVEEFRTNPPCFGASRAPYSTQPTGFAPPAVTSHSDTTPLGKDTRTQGVESSDIFAQVAEMSLSELRALSDSDEQLGALVLTHPAVVTFWEETVVQATRNEALAHENLSMKPQLDCRRNEFLQKCEELNRFKSAFDKKVEKQHEMNELLGVSALEARLKVAALQAEEESEASAERFLDGSCSLEDFLPAFMEARTLYHMRKAKEEKLLQLL</sequence>
<keyword evidence="3 7" id="KW-0813">Transport</keyword>
<keyword evidence="4" id="KW-0967">Endosome</keyword>
<dbReference type="RefSeq" id="XP_032829215.1">
    <property type="nucleotide sequence ID" value="XM_032973324.1"/>
</dbReference>
<dbReference type="PANTHER" id="PTHR13678:SF2">
    <property type="entry name" value="VACUOLAR PROTEIN SORTING-ASSOCIATED PROTEIN 37A"/>
    <property type="match status" value="1"/>
</dbReference>
<evidence type="ECO:0000256" key="3">
    <source>
        <dbReference type="ARBA" id="ARBA00022448"/>
    </source>
</evidence>
<evidence type="ECO:0000313" key="10">
    <source>
        <dbReference type="RefSeq" id="XP_032829215.1"/>
    </source>
</evidence>
<dbReference type="PANTHER" id="PTHR13678">
    <property type="entry name" value="VACUOLAR PROTEIN SORTING-ASSOCIATED PROTEIN 37"/>
    <property type="match status" value="1"/>
</dbReference>
<evidence type="ECO:0000256" key="5">
    <source>
        <dbReference type="ARBA" id="ARBA00022927"/>
    </source>
</evidence>
<dbReference type="GO" id="GO:0000813">
    <property type="term" value="C:ESCRT I complex"/>
    <property type="evidence" value="ECO:0007669"/>
    <property type="project" value="TreeGrafter"/>
</dbReference>
<evidence type="ECO:0000256" key="2">
    <source>
        <dbReference type="ARBA" id="ARBA00007617"/>
    </source>
</evidence>
<evidence type="ECO:0000259" key="8">
    <source>
        <dbReference type="PROSITE" id="PS51314"/>
    </source>
</evidence>
<dbReference type="GO" id="GO:0006623">
    <property type="term" value="P:protein targeting to vacuole"/>
    <property type="evidence" value="ECO:0007669"/>
    <property type="project" value="TreeGrafter"/>
</dbReference>
<dbReference type="Proteomes" id="UP001318040">
    <property type="component" value="Chromosome 3"/>
</dbReference>
<evidence type="ECO:0000256" key="4">
    <source>
        <dbReference type="ARBA" id="ARBA00022753"/>
    </source>
</evidence>
<name>A0AAJ7U5V0_PETMA</name>
<evidence type="ECO:0000256" key="1">
    <source>
        <dbReference type="ARBA" id="ARBA00004633"/>
    </source>
</evidence>
<keyword evidence="5 7" id="KW-0653">Protein transport</keyword>
<comment type="subcellular location">
    <subcellularLocation>
        <location evidence="1">Late endosome membrane</location>
        <topology evidence="1">Peripheral membrane protein</topology>
    </subcellularLocation>
</comment>
<dbReference type="InterPro" id="IPR029012">
    <property type="entry name" value="Helix_hairpin_bin_sf"/>
</dbReference>
<dbReference type="GO" id="GO:0043162">
    <property type="term" value="P:ubiquitin-dependent protein catabolic process via the multivesicular body sorting pathway"/>
    <property type="evidence" value="ECO:0007669"/>
    <property type="project" value="TreeGrafter"/>
</dbReference>
<evidence type="ECO:0000256" key="7">
    <source>
        <dbReference type="PROSITE-ProRule" id="PRU00646"/>
    </source>
</evidence>
<dbReference type="KEGG" id="pmrn:116953265"/>
<dbReference type="Gene3D" id="1.10.287.660">
    <property type="entry name" value="Helix hairpin bin"/>
    <property type="match status" value="1"/>
</dbReference>
<dbReference type="InterPro" id="IPR009851">
    <property type="entry name" value="Mod_r"/>
</dbReference>
<reference evidence="10" key="1">
    <citation type="submission" date="2025-08" db="UniProtKB">
        <authorList>
            <consortium name="RefSeq"/>
        </authorList>
    </citation>
    <scope>IDENTIFICATION</scope>
    <source>
        <tissue evidence="10">Sperm</tissue>
    </source>
</reference>
<evidence type="ECO:0000313" key="9">
    <source>
        <dbReference type="Proteomes" id="UP001318040"/>
    </source>
</evidence>
<protein>
    <submittedName>
        <fullName evidence="10">Vacuolar protein sorting-associated protein 37A</fullName>
    </submittedName>
</protein>
<dbReference type="PROSITE" id="PS51314">
    <property type="entry name" value="VPS37_C"/>
    <property type="match status" value="1"/>
</dbReference>
<dbReference type="SUPFAM" id="SSF140111">
    <property type="entry name" value="Endosomal sorting complex assembly domain"/>
    <property type="match status" value="1"/>
</dbReference>
<dbReference type="InterPro" id="IPR037202">
    <property type="entry name" value="ESCRT_assembly_dom"/>
</dbReference>
<gene>
    <name evidence="10" type="primary">VPS37A</name>
</gene>
<comment type="function">
    <text evidence="6">Component of the ESCRT-I complex, a regulator of vesicular trafficking process. Required for the sorting of endocytic ubiquitinated cargos into multivesicular bodies. May be involved in cell growth and differentiation.</text>
</comment>